<dbReference type="Gene3D" id="3.10.180.10">
    <property type="entry name" value="2,3-Dihydroxybiphenyl 1,2-Dioxygenase, domain 1"/>
    <property type="match status" value="1"/>
</dbReference>
<dbReference type="InterPro" id="IPR004360">
    <property type="entry name" value="Glyas_Fos-R_dOase_dom"/>
</dbReference>
<organism evidence="2 3">
    <name type="scientific">Frigidibacter mobilis</name>
    <dbReference type="NCBI Taxonomy" id="1335048"/>
    <lineage>
        <taxon>Bacteria</taxon>
        <taxon>Pseudomonadati</taxon>
        <taxon>Pseudomonadota</taxon>
        <taxon>Alphaproteobacteria</taxon>
        <taxon>Rhodobacterales</taxon>
        <taxon>Paracoccaceae</taxon>
        <taxon>Frigidibacter</taxon>
    </lineage>
</organism>
<keyword evidence="3" id="KW-1185">Reference proteome</keyword>
<reference evidence="2 3" key="1">
    <citation type="submission" date="2015-09" db="EMBL/GenBank/DDBJ databases">
        <title>Complete genome sequence of Defluviimonas alba cai42t isolated from an oilfield in Xinjiang.</title>
        <authorList>
            <person name="Geng S."/>
            <person name="Pan X."/>
            <person name="Wu X."/>
        </authorList>
    </citation>
    <scope>NUCLEOTIDE SEQUENCE [LARGE SCALE GENOMIC DNA]</scope>
    <source>
        <strain evidence="3">cai42</strain>
    </source>
</reference>
<name>A0A161GKG6_9RHOB</name>
<dbReference type="STRING" id="1335048.AKL17_4239"/>
<dbReference type="PANTHER" id="PTHR35006">
    <property type="entry name" value="GLYOXALASE FAMILY PROTEIN (AFU_ORTHOLOGUE AFUA_5G14830)"/>
    <property type="match status" value="1"/>
</dbReference>
<gene>
    <name evidence="2" type="ORF">AKL17_4239</name>
</gene>
<dbReference type="PROSITE" id="PS51819">
    <property type="entry name" value="VOC"/>
    <property type="match status" value="1"/>
</dbReference>
<dbReference type="InterPro" id="IPR029068">
    <property type="entry name" value="Glyas_Bleomycin-R_OHBP_Dase"/>
</dbReference>
<dbReference type="EMBL" id="CP012661">
    <property type="protein sequence ID" value="AMY71453.1"/>
    <property type="molecule type" value="Genomic_DNA"/>
</dbReference>
<dbReference type="OrthoDB" id="9807407at2"/>
<sequence>MFSHLTLGTDDLPASLAFYDAVLPLLGHRRKFATGHWAGWKPATADRPLFIVTSPFDGLPAAPGNGPMTAFTAPTRALVDRAHAAALAAGGSDEGAPGLRPQYHPHYYGAYVRDPAGNKLCFCCHAAEAG</sequence>
<evidence type="ECO:0000259" key="1">
    <source>
        <dbReference type="PROSITE" id="PS51819"/>
    </source>
</evidence>
<feature type="domain" description="VOC" evidence="1">
    <location>
        <begin position="1"/>
        <end position="125"/>
    </location>
</feature>
<dbReference type="Proteomes" id="UP000076128">
    <property type="component" value="Chromosome"/>
</dbReference>
<dbReference type="PANTHER" id="PTHR35006:SF1">
    <property type="entry name" value="BLL2941 PROTEIN"/>
    <property type="match status" value="1"/>
</dbReference>
<dbReference type="PATRIC" id="fig|1335048.3.peg.4407"/>
<protein>
    <submittedName>
        <fullName evidence="2">Glyoxalase family protein</fullName>
    </submittedName>
</protein>
<dbReference type="Pfam" id="PF00903">
    <property type="entry name" value="Glyoxalase"/>
    <property type="match status" value="1"/>
</dbReference>
<dbReference type="KEGG" id="daa:AKL17_4239"/>
<proteinExistence type="predicted"/>
<dbReference type="RefSeq" id="WP_066816977.1">
    <property type="nucleotide sequence ID" value="NZ_CP012661.1"/>
</dbReference>
<dbReference type="SUPFAM" id="SSF54593">
    <property type="entry name" value="Glyoxalase/Bleomycin resistance protein/Dihydroxybiphenyl dioxygenase"/>
    <property type="match status" value="1"/>
</dbReference>
<accession>A0A161GKG6</accession>
<dbReference type="InterPro" id="IPR037523">
    <property type="entry name" value="VOC_core"/>
</dbReference>
<evidence type="ECO:0000313" key="3">
    <source>
        <dbReference type="Proteomes" id="UP000076128"/>
    </source>
</evidence>
<dbReference type="AlphaFoldDB" id="A0A161GKG6"/>
<evidence type="ECO:0000313" key="2">
    <source>
        <dbReference type="EMBL" id="AMY71453.1"/>
    </source>
</evidence>
<dbReference type="CDD" id="cd07262">
    <property type="entry name" value="VOC_like"/>
    <property type="match status" value="1"/>
</dbReference>